<dbReference type="AlphaFoldDB" id="A0A081N0Z7"/>
<sequence>MKLGTGEFIIWYLYTQDKTMNILLFHELTRLVTKILASMKPVQNQKQLSRAYIPVEKEKNSRKRSKHH</sequence>
<evidence type="ECO:0000313" key="1">
    <source>
        <dbReference type="EMBL" id="KEQ12120.1"/>
    </source>
</evidence>
<protein>
    <submittedName>
        <fullName evidence="1">Uncharacterized protein</fullName>
    </submittedName>
</protein>
<dbReference type="EMBL" id="JOKH01000011">
    <property type="protein sequence ID" value="KEQ12120.1"/>
    <property type="molecule type" value="Genomic_DNA"/>
</dbReference>
<organism evidence="1 2">
    <name type="scientific">Endozoicomonas numazuensis</name>
    <dbReference type="NCBI Taxonomy" id="1137799"/>
    <lineage>
        <taxon>Bacteria</taxon>
        <taxon>Pseudomonadati</taxon>
        <taxon>Pseudomonadota</taxon>
        <taxon>Gammaproteobacteria</taxon>
        <taxon>Oceanospirillales</taxon>
        <taxon>Endozoicomonadaceae</taxon>
        <taxon>Endozoicomonas</taxon>
    </lineage>
</organism>
<name>A0A081N0Z7_9GAMM</name>
<reference evidence="1 2" key="1">
    <citation type="submission" date="2014-06" db="EMBL/GenBank/DDBJ databases">
        <title>Whole Genome Sequences of Three Symbiotic Endozoicomonas Bacteria.</title>
        <authorList>
            <person name="Neave M.J."/>
            <person name="Apprill A."/>
            <person name="Voolstra C.R."/>
        </authorList>
    </citation>
    <scope>NUCLEOTIDE SEQUENCE [LARGE SCALE GENOMIC DNA]</scope>
    <source>
        <strain evidence="1 2">DSM 25634</strain>
    </source>
</reference>
<comment type="caution">
    <text evidence="1">The sequence shown here is derived from an EMBL/GenBank/DDBJ whole genome shotgun (WGS) entry which is preliminary data.</text>
</comment>
<keyword evidence="2" id="KW-1185">Reference proteome</keyword>
<dbReference type="Proteomes" id="UP000028073">
    <property type="component" value="Unassembled WGS sequence"/>
</dbReference>
<gene>
    <name evidence="1" type="ORF">GZ78_28205</name>
</gene>
<accession>A0A081N0Z7</accession>
<proteinExistence type="predicted"/>
<evidence type="ECO:0000313" key="2">
    <source>
        <dbReference type="Proteomes" id="UP000028073"/>
    </source>
</evidence>